<dbReference type="Proteomes" id="UP001596549">
    <property type="component" value="Unassembled WGS sequence"/>
</dbReference>
<keyword evidence="2" id="KW-1185">Reference proteome</keyword>
<dbReference type="EMBL" id="JBHTCP010000051">
    <property type="protein sequence ID" value="MFC7373378.1"/>
    <property type="molecule type" value="Genomic_DNA"/>
</dbReference>
<sequence length="104" mass="12170">MKVTFRKDQRLGITIPVLQQEWENYSPDAQEAILLEWEAVRGIIPDRIKEIEGYIDTMQMQLNTEENFQVSCDLNDKIADLASVINDLWLWFRYNGASISKPHN</sequence>
<organism evidence="1 2">
    <name type="scientific">Fictibacillus iocasae</name>
    <dbReference type="NCBI Taxonomy" id="2715437"/>
    <lineage>
        <taxon>Bacteria</taxon>
        <taxon>Bacillati</taxon>
        <taxon>Bacillota</taxon>
        <taxon>Bacilli</taxon>
        <taxon>Bacillales</taxon>
        <taxon>Fictibacillaceae</taxon>
        <taxon>Fictibacillus</taxon>
    </lineage>
</organism>
<dbReference type="RefSeq" id="WP_379751237.1">
    <property type="nucleotide sequence ID" value="NZ_JBHTCP010000051.1"/>
</dbReference>
<proteinExistence type="predicted"/>
<evidence type="ECO:0000313" key="1">
    <source>
        <dbReference type="EMBL" id="MFC7373378.1"/>
    </source>
</evidence>
<gene>
    <name evidence="1" type="ORF">ACFQPF_17195</name>
</gene>
<comment type="caution">
    <text evidence="1">The sequence shown here is derived from an EMBL/GenBank/DDBJ whole genome shotgun (WGS) entry which is preliminary data.</text>
</comment>
<accession>A0ABW2NVT3</accession>
<reference evidence="2" key="1">
    <citation type="journal article" date="2019" name="Int. J. Syst. Evol. Microbiol.">
        <title>The Global Catalogue of Microorganisms (GCM) 10K type strain sequencing project: providing services to taxonomists for standard genome sequencing and annotation.</title>
        <authorList>
            <consortium name="The Broad Institute Genomics Platform"/>
            <consortium name="The Broad Institute Genome Sequencing Center for Infectious Disease"/>
            <person name="Wu L."/>
            <person name="Ma J."/>
        </authorList>
    </citation>
    <scope>NUCLEOTIDE SEQUENCE [LARGE SCALE GENOMIC DNA]</scope>
    <source>
        <strain evidence="2">NBRC 106396</strain>
    </source>
</reference>
<protein>
    <recommendedName>
        <fullName evidence="3">Radical SAM protein</fullName>
    </recommendedName>
</protein>
<name>A0ABW2NVT3_9BACL</name>
<evidence type="ECO:0000313" key="2">
    <source>
        <dbReference type="Proteomes" id="UP001596549"/>
    </source>
</evidence>
<evidence type="ECO:0008006" key="3">
    <source>
        <dbReference type="Google" id="ProtNLM"/>
    </source>
</evidence>